<dbReference type="InterPro" id="IPR005158">
    <property type="entry name" value="BTAD"/>
</dbReference>
<dbReference type="InterPro" id="IPR011990">
    <property type="entry name" value="TPR-like_helical_dom_sf"/>
</dbReference>
<proteinExistence type="inferred from homology"/>
<dbReference type="SUPFAM" id="SSF52540">
    <property type="entry name" value="P-loop containing nucleoside triphosphate hydrolases"/>
    <property type="match status" value="1"/>
</dbReference>
<feature type="DNA-binding region" description="OmpR/PhoB-type" evidence="3">
    <location>
        <begin position="1"/>
        <end position="85"/>
    </location>
</feature>
<dbReference type="Proteomes" id="UP000676079">
    <property type="component" value="Chromosome"/>
</dbReference>
<dbReference type="InterPro" id="IPR016032">
    <property type="entry name" value="Sig_transdc_resp-reg_C-effctor"/>
</dbReference>
<dbReference type="Gene3D" id="3.40.50.300">
    <property type="entry name" value="P-loop containing nucleotide triphosphate hydrolases"/>
    <property type="match status" value="1"/>
</dbReference>
<dbReference type="SUPFAM" id="SSF48452">
    <property type="entry name" value="TPR-like"/>
    <property type="match status" value="1"/>
</dbReference>
<dbReference type="EMBL" id="CP074133">
    <property type="protein sequence ID" value="QUX20237.1"/>
    <property type="molecule type" value="Genomic_DNA"/>
</dbReference>
<evidence type="ECO:0000313" key="5">
    <source>
        <dbReference type="EMBL" id="QUX20237.1"/>
    </source>
</evidence>
<evidence type="ECO:0000259" key="4">
    <source>
        <dbReference type="PROSITE" id="PS51755"/>
    </source>
</evidence>
<sequence>MRVGVLGPVRADGRAVGGARARALLARLALEAGRPLTHGALIGALWTAAPEHPEAALHSSVSRLRRALPDPSVLRSVPAGYLLDVPADAVDALLFERLVREGREELRRGRPAAAAGRLDRALGLWRGEPLADAGDPPYAAAVAQRWTGLRLDAREDRAGAALALPGADPAALAAELEELAAARPLREGPLALLIEVLADDGRTPEALAAYEAHRARLAEELGVDPGPRVRRAHLRALRGEPARSVPGEPPAPLTSFVGREADLARLRERLAGHRLVTLTGPGGVGKSRLAAEAARTASGVRVRTVSLTPVAAGQDVPHAAVRALGLRPSRSPVETLADALGTTETLLVLDGCEHVVDAAARLAADLAARCPGLRILATGREPLGVAGEARLPVPPLAPEAAGRLFTDRARAADPDFSPTEEAAAVWRALDGLPLAIELAAARLGSMPLADLAAQMTDRLAVLTGGDRTAPPHQRTLRGVIAWSWDLLAPAEREAAEVLSVFAAPFTAGAAARLGVPAPALYALVDRSLLDSAGGRYRMLDTVREFGRERLAAAGRLVGARAAHAAALLAVAEDLGAGLRGPGQREGTAALAAGLDDLVAALAWAYESGDTGTAERLGSVLGLFWLVRDEHAAAARLLRPTGPRTCALYLLNVLFAGEPAAGSAPAPGDGSPEGAVATALLALADGALIDAGAALAPHLDAPDPWERGLVRQVSSFLQGAAGNAAGVRADLERALAGFTEAGDPWWTATASLSLAAACSAAGALEEARGHLARARGLGVGEPVWRAMMAVDAGDPETARAELREAAAGGGSARRAARARVCLADLARHEGDLAAAGELLDSCSHLARDSQAPDRILYATAAGFLEVARGAADAAAARLAEAFDLVVSMADPPMLAHVGVGVADLLLLAGAPERAARVLGAARVVRGGPGDGHPDVVRVTRALAGHLPRIEAGAAPTPEAALALLRRERAALTPGPPPSPPSR</sequence>
<keyword evidence="6" id="KW-1185">Reference proteome</keyword>
<dbReference type="SMART" id="SM00862">
    <property type="entry name" value="Trans_reg_C"/>
    <property type="match status" value="1"/>
</dbReference>
<comment type="similarity">
    <text evidence="1">Belongs to the AfsR/DnrI/RedD regulatory family.</text>
</comment>
<feature type="domain" description="OmpR/PhoB-type" evidence="4">
    <location>
        <begin position="1"/>
        <end position="85"/>
    </location>
</feature>
<protein>
    <submittedName>
        <fullName evidence="5">Winged helix-turn-helix domain-containing protein</fullName>
    </submittedName>
</protein>
<dbReference type="SUPFAM" id="SSF46894">
    <property type="entry name" value="C-terminal effector domain of the bipartite response regulators"/>
    <property type="match status" value="1"/>
</dbReference>
<dbReference type="Gene3D" id="1.10.10.10">
    <property type="entry name" value="Winged helix-like DNA-binding domain superfamily/Winged helix DNA-binding domain"/>
    <property type="match status" value="1"/>
</dbReference>
<dbReference type="PANTHER" id="PTHR47691:SF3">
    <property type="entry name" value="HTH-TYPE TRANSCRIPTIONAL REGULATOR RV0890C-RELATED"/>
    <property type="match status" value="1"/>
</dbReference>
<dbReference type="CDD" id="cd15831">
    <property type="entry name" value="BTAD"/>
    <property type="match status" value="1"/>
</dbReference>
<dbReference type="InterPro" id="IPR036388">
    <property type="entry name" value="WH-like_DNA-bd_sf"/>
</dbReference>
<reference evidence="5 6" key="1">
    <citation type="submission" date="2021-05" db="EMBL/GenBank/DDBJ databases">
        <title>Direct Submission.</title>
        <authorList>
            <person name="Li K."/>
            <person name="Gao J."/>
        </authorList>
    </citation>
    <scope>NUCLEOTIDE SEQUENCE [LARGE SCALE GENOMIC DNA]</scope>
    <source>
        <strain evidence="5 6">Mg02</strain>
    </source>
</reference>
<dbReference type="RefSeq" id="WP_220561431.1">
    <property type="nucleotide sequence ID" value="NZ_CP074133.1"/>
</dbReference>
<dbReference type="PROSITE" id="PS51755">
    <property type="entry name" value="OMPR_PHOB"/>
    <property type="match status" value="1"/>
</dbReference>
<name>A0ABX8BDB0_9ACTN</name>
<dbReference type="PRINTS" id="PR00364">
    <property type="entry name" value="DISEASERSIST"/>
</dbReference>
<dbReference type="PANTHER" id="PTHR47691">
    <property type="entry name" value="REGULATOR-RELATED"/>
    <property type="match status" value="1"/>
</dbReference>
<dbReference type="InterPro" id="IPR001867">
    <property type="entry name" value="OmpR/PhoB-type_DNA-bd"/>
</dbReference>
<dbReference type="SMART" id="SM01043">
    <property type="entry name" value="BTAD"/>
    <property type="match status" value="1"/>
</dbReference>
<evidence type="ECO:0000256" key="2">
    <source>
        <dbReference type="ARBA" id="ARBA00023125"/>
    </source>
</evidence>
<accession>A0ABX8BDB0</accession>
<keyword evidence="2 3" id="KW-0238">DNA-binding</keyword>
<evidence type="ECO:0000313" key="6">
    <source>
        <dbReference type="Proteomes" id="UP000676079"/>
    </source>
</evidence>
<dbReference type="Pfam" id="PF03704">
    <property type="entry name" value="BTAD"/>
    <property type="match status" value="1"/>
</dbReference>
<organism evidence="5 6">
    <name type="scientific">Nocardiopsis changdeensis</name>
    <dbReference type="NCBI Taxonomy" id="2831969"/>
    <lineage>
        <taxon>Bacteria</taxon>
        <taxon>Bacillati</taxon>
        <taxon>Actinomycetota</taxon>
        <taxon>Actinomycetes</taxon>
        <taxon>Streptosporangiales</taxon>
        <taxon>Nocardiopsidaceae</taxon>
        <taxon>Nocardiopsis</taxon>
    </lineage>
</organism>
<evidence type="ECO:0000256" key="1">
    <source>
        <dbReference type="ARBA" id="ARBA00005820"/>
    </source>
</evidence>
<gene>
    <name evidence="5" type="ORF">KGD84_17020</name>
</gene>
<dbReference type="InterPro" id="IPR027417">
    <property type="entry name" value="P-loop_NTPase"/>
</dbReference>
<dbReference type="Gene3D" id="1.25.40.10">
    <property type="entry name" value="Tetratricopeptide repeat domain"/>
    <property type="match status" value="1"/>
</dbReference>
<evidence type="ECO:0000256" key="3">
    <source>
        <dbReference type="PROSITE-ProRule" id="PRU01091"/>
    </source>
</evidence>